<name>A0A930V1T1_9ACTN</name>
<sequence length="335" mass="36398">MAIDGQDYTTVYEKRSAQGSVSTYPVALKPAGGIIEEQVPPPSEDSIISASRLFWAQVGRRGRVEIPRVGAWRKRQVVTAELGKGVVLWKETRSTQLNIDPWSLYLYRSKSGRTALVARSEPTGGNAPVEDPGGTVPGLASDGRIYYSTASYVEDELFFNVYSVSAAGQAEPQEIAEGSGARVAGHYVAWVEQRPEARFAVIRRDVTTGEDQEIYASQDPCGQLHHIVLLPSGAIVVSLDCGATDEVVVVDDGAASVVAEGRRLAYVNASQRYVWFSRTTKHGYRQFLYSRGSGVTKQIGRGSVLGAADMAGRLVSWSAFTRDGTAIRYISHVTF</sequence>
<accession>A0A930V1T1</accession>
<dbReference type="Proteomes" id="UP000656804">
    <property type="component" value="Unassembled WGS sequence"/>
</dbReference>
<dbReference type="EMBL" id="JADIVZ010000004">
    <property type="protein sequence ID" value="MBF4162197.1"/>
    <property type="molecule type" value="Genomic_DNA"/>
</dbReference>
<protein>
    <submittedName>
        <fullName evidence="1">Uncharacterized protein</fullName>
    </submittedName>
</protein>
<organism evidence="1 2">
    <name type="scientific">Nocardioides acrostichi</name>
    <dbReference type="NCBI Taxonomy" id="2784339"/>
    <lineage>
        <taxon>Bacteria</taxon>
        <taxon>Bacillati</taxon>
        <taxon>Actinomycetota</taxon>
        <taxon>Actinomycetes</taxon>
        <taxon>Propionibacteriales</taxon>
        <taxon>Nocardioidaceae</taxon>
        <taxon>Nocardioides</taxon>
    </lineage>
</organism>
<proteinExistence type="predicted"/>
<dbReference type="AlphaFoldDB" id="A0A930V1T1"/>
<dbReference type="RefSeq" id="WP_194503440.1">
    <property type="nucleotide sequence ID" value="NZ_JADIVZ010000004.1"/>
</dbReference>
<evidence type="ECO:0000313" key="1">
    <source>
        <dbReference type="EMBL" id="MBF4162197.1"/>
    </source>
</evidence>
<gene>
    <name evidence="1" type="ORF">ISG29_10875</name>
</gene>
<keyword evidence="2" id="KW-1185">Reference proteome</keyword>
<evidence type="ECO:0000313" key="2">
    <source>
        <dbReference type="Proteomes" id="UP000656804"/>
    </source>
</evidence>
<comment type="caution">
    <text evidence="1">The sequence shown here is derived from an EMBL/GenBank/DDBJ whole genome shotgun (WGS) entry which is preliminary data.</text>
</comment>
<reference evidence="1" key="1">
    <citation type="submission" date="2020-11" db="EMBL/GenBank/DDBJ databases">
        <title>Nocardioides sp. CBS4Y-1, whole genome shotgun sequence.</title>
        <authorList>
            <person name="Tuo L."/>
        </authorList>
    </citation>
    <scope>NUCLEOTIDE SEQUENCE</scope>
    <source>
        <strain evidence="1">CBS4Y-1</strain>
    </source>
</reference>